<reference evidence="2 3" key="1">
    <citation type="submission" date="2019-08" db="EMBL/GenBank/DDBJ databases">
        <title>Complete genome sequence of Candidatus Uab amorphum.</title>
        <authorList>
            <person name="Shiratori T."/>
            <person name="Suzuki S."/>
            <person name="Kakizawa Y."/>
            <person name="Ishida K."/>
        </authorList>
    </citation>
    <scope>NUCLEOTIDE SEQUENCE [LARGE SCALE GENOMIC DNA]</scope>
    <source>
        <strain evidence="2 3">SRT547</strain>
    </source>
</reference>
<dbReference type="InterPro" id="IPR036511">
    <property type="entry name" value="TGT-like_sf"/>
</dbReference>
<dbReference type="InterPro" id="IPR002616">
    <property type="entry name" value="tRNA_ribo_trans-like"/>
</dbReference>
<dbReference type="EMBL" id="AP019860">
    <property type="protein sequence ID" value="BBM87118.1"/>
    <property type="molecule type" value="Genomic_DNA"/>
</dbReference>
<proteinExistence type="predicted"/>
<dbReference type="InterPro" id="IPR053537">
    <property type="entry name" value="DNA-guanine_TGase"/>
</dbReference>
<dbReference type="CDD" id="cd16413">
    <property type="entry name" value="DGQHR_domain"/>
    <property type="match status" value="1"/>
</dbReference>
<evidence type="ECO:0000313" key="3">
    <source>
        <dbReference type="Proteomes" id="UP000326354"/>
    </source>
</evidence>
<dbReference type="SUPFAM" id="SSF51713">
    <property type="entry name" value="tRNA-guanine transglycosylase"/>
    <property type="match status" value="1"/>
</dbReference>
<dbReference type="NCBIfam" id="NF041059">
    <property type="entry name" value="DpdA"/>
    <property type="match status" value="1"/>
</dbReference>
<evidence type="ECO:0000313" key="2">
    <source>
        <dbReference type="EMBL" id="BBM87118.1"/>
    </source>
</evidence>
<keyword evidence="3" id="KW-1185">Reference proteome</keyword>
<dbReference type="NCBIfam" id="NF041060">
    <property type="entry name" value="DpdB"/>
    <property type="match status" value="1"/>
</dbReference>
<dbReference type="Pfam" id="PF14072">
    <property type="entry name" value="DndB"/>
    <property type="match status" value="1"/>
</dbReference>
<dbReference type="GO" id="GO:0006400">
    <property type="term" value="P:tRNA modification"/>
    <property type="evidence" value="ECO:0007669"/>
    <property type="project" value="InterPro"/>
</dbReference>
<dbReference type="KEGG" id="uam:UABAM_05521"/>
<dbReference type="Proteomes" id="UP000326354">
    <property type="component" value="Chromosome"/>
</dbReference>
<sequence length="764" mass="89134">MKFFFAENIDYIDPNFNFDTETWSKNRIPQIDDVYPHEVFETCPYDGLLVSRNIVGDLFHKGKFSTNQKYRLFREGVHKYFRLPKTNFPVIGDCGSFSYINMDLPPFTNNEIIEYYQMCNFTHGVSIDHVIAKMQTVWDNEKRRPSEITKRAEFSSRSAIEFLKICQAKKVDFTPIGAVQSWSPKSAGKYAKTLVDAGYKYIGLGGMAYQPTDFLYDAISEVRSKIPSNVKLHIFGFNRLEKIEKFTGLGIDSFDSTSPILKAFKDEDDNYFFGKSKRYRAIRIPQVYENMDIKRKVQRGVINQDVASQLEQDALMKIRNYAKEKTGLEESLEAIVTYENYVFGKSCRQKYRNVLYESPWKNCTCPICKQLGIEVIIYRGTNRNKRRGFHNLFHFYQELQRVREMKQQIVAPCIKTEQSPGKYIYSFVVNGKDISKFASVSRVKRGDNGDLLGYQRPEVMQHIQEIKEYIESDNSILPNSLVIAFQKNIDFCTCEKINVYSELGKLTISYSDKNKPGWIVDGQQRAAALRVANQPNFPISVVAFVSNGENDERQQFVLVNNTKPLPKSLIYELLPSFEEHVPSKLKTRREAYIILEKLNVDRNSPFYMRIKTMTYRGIETANIKDMSILKMLENSLTNGILFKYRHNPQKVSDILLNYWNAVKTYYSDIWHLPPRRNRLTHGVGIVSMGYLMDTISWRLMKRGKVPLSERYLDELKILGKDVPWNNGTWKFSKSMILPWNEIQNTIRHIDMVTNFLLRRYTHKN</sequence>
<name>A0A5S9IS33_UABAM</name>
<gene>
    <name evidence="2" type="ORF">UABAM_05521</name>
</gene>
<organism evidence="2 3">
    <name type="scientific">Uabimicrobium amorphum</name>
    <dbReference type="NCBI Taxonomy" id="2596890"/>
    <lineage>
        <taxon>Bacteria</taxon>
        <taxon>Pseudomonadati</taxon>
        <taxon>Planctomycetota</taxon>
        <taxon>Candidatus Uabimicrobiia</taxon>
        <taxon>Candidatus Uabimicrobiales</taxon>
        <taxon>Candidatus Uabimicrobiaceae</taxon>
        <taxon>Candidatus Uabimicrobium</taxon>
    </lineage>
</organism>
<dbReference type="InterPro" id="IPR017642">
    <property type="entry name" value="DNA_S_mod_DndB"/>
</dbReference>
<feature type="domain" description="tRNA-guanine(15) transglycosylase-like" evidence="1">
    <location>
        <begin position="147"/>
        <end position="404"/>
    </location>
</feature>
<dbReference type="InterPro" id="IPR017601">
    <property type="entry name" value="DGQHR-contain_dom"/>
</dbReference>
<dbReference type="Gene3D" id="3.20.20.105">
    <property type="entry name" value="Queuine tRNA-ribosyltransferase-like"/>
    <property type="match status" value="1"/>
</dbReference>
<accession>A0A5S9IS33</accession>
<dbReference type="RefSeq" id="WP_151971146.1">
    <property type="nucleotide sequence ID" value="NZ_AP019860.1"/>
</dbReference>
<evidence type="ECO:0000259" key="1">
    <source>
        <dbReference type="Pfam" id="PF01702"/>
    </source>
</evidence>
<dbReference type="AlphaFoldDB" id="A0A5S9IS33"/>
<dbReference type="OrthoDB" id="233198at2"/>
<protein>
    <recommendedName>
        <fullName evidence="1">tRNA-guanine(15) transglycosylase-like domain-containing protein</fullName>
    </recommendedName>
</protein>
<dbReference type="Pfam" id="PF01702">
    <property type="entry name" value="TGT"/>
    <property type="match status" value="1"/>
</dbReference>
<dbReference type="NCBIfam" id="TIGR03187">
    <property type="entry name" value="DGQHR"/>
    <property type="match status" value="1"/>
</dbReference>